<comment type="caution">
    <text evidence="1">The sequence shown here is derived from an EMBL/GenBank/DDBJ whole genome shotgun (WGS) entry which is preliminary data.</text>
</comment>
<dbReference type="AlphaFoldDB" id="A0A834C1G6"/>
<sequence length="77" mass="8923">MEFRTLWMKPDRTRLDVRAISDTFTGRQRRESSAPILLTWTKDLLKLLSLAEAAGVIAEQPAVLRRTDSDERNRPVR</sequence>
<protein>
    <submittedName>
        <fullName evidence="1">Uncharacterized protein</fullName>
    </submittedName>
</protein>
<name>A0A834C1G6_ORYME</name>
<dbReference type="Proteomes" id="UP000646548">
    <property type="component" value="Unassembled WGS sequence"/>
</dbReference>
<organism evidence="1 2">
    <name type="scientific">Oryzias melastigma</name>
    <name type="common">Marine medaka</name>
    <dbReference type="NCBI Taxonomy" id="30732"/>
    <lineage>
        <taxon>Eukaryota</taxon>
        <taxon>Metazoa</taxon>
        <taxon>Chordata</taxon>
        <taxon>Craniata</taxon>
        <taxon>Vertebrata</taxon>
        <taxon>Euteleostomi</taxon>
        <taxon>Actinopterygii</taxon>
        <taxon>Neopterygii</taxon>
        <taxon>Teleostei</taxon>
        <taxon>Neoteleostei</taxon>
        <taxon>Acanthomorphata</taxon>
        <taxon>Ovalentaria</taxon>
        <taxon>Atherinomorphae</taxon>
        <taxon>Beloniformes</taxon>
        <taxon>Adrianichthyidae</taxon>
        <taxon>Oryziinae</taxon>
        <taxon>Oryzias</taxon>
    </lineage>
</organism>
<reference evidence="1" key="1">
    <citation type="journal article" name="BMC Genomics">
        <title>Long-read sequencing and de novo genome assembly of marine medaka (Oryzias melastigma).</title>
        <authorList>
            <person name="Liang P."/>
            <person name="Saqib H.S.A."/>
            <person name="Ni X."/>
            <person name="Shen Y."/>
        </authorList>
    </citation>
    <scope>NUCLEOTIDE SEQUENCE</scope>
    <source>
        <strain evidence="1">Bigg-433</strain>
    </source>
</reference>
<gene>
    <name evidence="1" type="ORF">FQA47_020842</name>
</gene>
<evidence type="ECO:0000313" key="2">
    <source>
        <dbReference type="Proteomes" id="UP000646548"/>
    </source>
</evidence>
<evidence type="ECO:0000313" key="1">
    <source>
        <dbReference type="EMBL" id="KAF6721264.1"/>
    </source>
</evidence>
<dbReference type="EMBL" id="WKFB01000499">
    <property type="protein sequence ID" value="KAF6721264.1"/>
    <property type="molecule type" value="Genomic_DNA"/>
</dbReference>
<proteinExistence type="predicted"/>
<accession>A0A834C1G6</accession>